<evidence type="ECO:0000256" key="1">
    <source>
        <dbReference type="SAM" id="SignalP"/>
    </source>
</evidence>
<dbReference type="Proteomes" id="UP000177506">
    <property type="component" value="Unassembled WGS sequence"/>
</dbReference>
<feature type="signal peptide" evidence="1">
    <location>
        <begin position="1"/>
        <end position="24"/>
    </location>
</feature>
<keyword evidence="1" id="KW-0732">Signal</keyword>
<dbReference type="EMBL" id="MDZA01000055">
    <property type="protein sequence ID" value="OGX91491.1"/>
    <property type="molecule type" value="Genomic_DNA"/>
</dbReference>
<organism evidence="3 4">
    <name type="scientific">Hymenobacter coccineus</name>
    <dbReference type="NCBI Taxonomy" id="1908235"/>
    <lineage>
        <taxon>Bacteria</taxon>
        <taxon>Pseudomonadati</taxon>
        <taxon>Bacteroidota</taxon>
        <taxon>Cytophagia</taxon>
        <taxon>Cytophagales</taxon>
        <taxon>Hymenobacteraceae</taxon>
        <taxon>Hymenobacter</taxon>
    </lineage>
</organism>
<evidence type="ECO:0000259" key="2">
    <source>
        <dbReference type="Pfam" id="PF13568"/>
    </source>
</evidence>
<feature type="domain" description="Outer membrane protein beta-barrel" evidence="2">
    <location>
        <begin position="24"/>
        <end position="215"/>
    </location>
</feature>
<dbReference type="RefSeq" id="WP_070741359.1">
    <property type="nucleotide sequence ID" value="NZ_MDZA01000055.1"/>
</dbReference>
<dbReference type="AlphaFoldDB" id="A0A1G1TKV1"/>
<feature type="chain" id="PRO_5009579653" description="Outer membrane protein beta-barrel domain-containing protein" evidence="1">
    <location>
        <begin position="25"/>
        <end position="243"/>
    </location>
</feature>
<evidence type="ECO:0000313" key="3">
    <source>
        <dbReference type="EMBL" id="OGX91491.1"/>
    </source>
</evidence>
<sequence length="243" mass="26291">MKTIHKLAVIGALCWGSVPGVAHAQTSFSLVPQIGLSLTTARYEDASQPSGAIDIAYRRGLTAGVLASLQHQRVSLQVGAQFAARGFTLNETYATPSSAGPLATNYHQQYRFNYLDFPLTVAFSQHPDGQGAQVFGGGYVAVLLGGQVKYDNSFETLNGPVNFQSESQVRAGDSPSILQGDFYTKRVDAGVKAGVGYRWHSLLLRGSYQIGLVNLGTVQQNNPLPAPKYYNRSFDISLGYYLF</sequence>
<protein>
    <recommendedName>
        <fullName evidence="2">Outer membrane protein beta-barrel domain-containing protein</fullName>
    </recommendedName>
</protein>
<evidence type="ECO:0000313" key="4">
    <source>
        <dbReference type="Proteomes" id="UP000177506"/>
    </source>
</evidence>
<gene>
    <name evidence="3" type="ORF">BEN49_04780</name>
</gene>
<keyword evidence="4" id="KW-1185">Reference proteome</keyword>
<dbReference type="Pfam" id="PF13568">
    <property type="entry name" value="OMP_b-brl_2"/>
    <property type="match status" value="1"/>
</dbReference>
<name>A0A1G1TKV1_9BACT</name>
<dbReference type="InterPro" id="IPR025665">
    <property type="entry name" value="Beta-barrel_OMP_2"/>
</dbReference>
<reference evidence="3 4" key="1">
    <citation type="submission" date="2016-08" db="EMBL/GenBank/DDBJ databases">
        <title>Hymenobacter coccineus sp. nov., Hymenobacter lapidarius sp. nov. and Hymenobacter glacialis sp. nov., isolated from Antarctic soil.</title>
        <authorList>
            <person name="Sedlacek I."/>
            <person name="Kralova S."/>
            <person name="Kyrova K."/>
            <person name="Maslanova I."/>
            <person name="Stankova E."/>
            <person name="Vrbovska V."/>
            <person name="Nemec M."/>
            <person name="Bartak M."/>
            <person name="Svec P."/>
            <person name="Busse H.-J."/>
            <person name="Pantucek R."/>
        </authorList>
    </citation>
    <scope>NUCLEOTIDE SEQUENCE [LARGE SCALE GENOMIC DNA]</scope>
    <source>
        <strain evidence="3 4">CCM 8649</strain>
    </source>
</reference>
<proteinExistence type="predicted"/>
<accession>A0A1G1TKV1</accession>
<comment type="caution">
    <text evidence="3">The sequence shown here is derived from an EMBL/GenBank/DDBJ whole genome shotgun (WGS) entry which is preliminary data.</text>
</comment>
<dbReference type="OrthoDB" id="949314at2"/>